<sequence length="186" mass="20884">MPNLATHLRIGVLTYPVFVFLYNVVSTLVKKTAHLSAFDLALGYLAFILGSDLPDLDSTNAPLRNLTKVFLYGFAIYVFYDFLLEKFRAVAFLANTPEPVLGLIALGTSLTIGAGLVNMFLSLPMFYHRGFVHSITFGAIYGLLVYLFLKPLVENVIFVSVSAFFGVFVHLLADYRNRPWKAFKLW</sequence>
<dbReference type="RefSeq" id="WP_069292540.1">
    <property type="nucleotide sequence ID" value="NZ_CP140110.1"/>
</dbReference>
<feature type="transmembrane region" description="Helical" evidence="1">
    <location>
        <begin position="65"/>
        <end position="83"/>
    </location>
</feature>
<dbReference type="OrthoDB" id="47548at2"/>
<dbReference type="GO" id="GO:0016787">
    <property type="term" value="F:hydrolase activity"/>
    <property type="evidence" value="ECO:0007669"/>
    <property type="project" value="UniProtKB-KW"/>
</dbReference>
<accession>A0A1E3G4B4</accession>
<evidence type="ECO:0000256" key="1">
    <source>
        <dbReference type="SAM" id="Phobius"/>
    </source>
</evidence>
<reference evidence="3" key="1">
    <citation type="submission" date="2016-04" db="EMBL/GenBank/DDBJ databases">
        <title>The genome sequence project of a novel Fervidobacterium isolate from a hot spring in Thailand.</title>
        <authorList>
            <person name="Gonzalez J.M."/>
            <person name="Cuecas A."/>
            <person name="Kanoksilapatham W."/>
        </authorList>
    </citation>
    <scope>NUCLEOTIDE SEQUENCE [LARGE SCALE GENOMIC DNA]</scope>
    <source>
        <strain evidence="3">FC2004</strain>
    </source>
</reference>
<dbReference type="AlphaFoldDB" id="A0A1E3G4B4"/>
<dbReference type="Pfam" id="PF04307">
    <property type="entry name" value="YdjM"/>
    <property type="match status" value="1"/>
</dbReference>
<keyword evidence="1" id="KW-0812">Transmembrane</keyword>
<dbReference type="EMBL" id="LWAF01000002">
    <property type="protein sequence ID" value="ODN31116.1"/>
    <property type="molecule type" value="Genomic_DNA"/>
</dbReference>
<organism evidence="2 3">
    <name type="scientific">Fervidobacterium thailandense</name>
    <dbReference type="NCBI Taxonomy" id="1008305"/>
    <lineage>
        <taxon>Bacteria</taxon>
        <taxon>Thermotogati</taxon>
        <taxon>Thermotogota</taxon>
        <taxon>Thermotogae</taxon>
        <taxon>Thermotogales</taxon>
        <taxon>Fervidobacteriaceae</taxon>
        <taxon>Fervidobacterium</taxon>
    </lineage>
</organism>
<comment type="caution">
    <text evidence="2">The sequence shown here is derived from an EMBL/GenBank/DDBJ whole genome shotgun (WGS) entry which is preliminary data.</text>
</comment>
<protein>
    <submittedName>
        <fullName evidence="2">Metal-dependent hydrolase</fullName>
    </submittedName>
</protein>
<evidence type="ECO:0000313" key="3">
    <source>
        <dbReference type="Proteomes" id="UP000094570"/>
    </source>
</evidence>
<name>A0A1E3G4B4_9BACT</name>
<keyword evidence="3" id="KW-1185">Reference proteome</keyword>
<evidence type="ECO:0000313" key="2">
    <source>
        <dbReference type="EMBL" id="ODN31116.1"/>
    </source>
</evidence>
<feature type="transmembrane region" description="Helical" evidence="1">
    <location>
        <begin position="103"/>
        <end position="123"/>
    </location>
</feature>
<feature type="transmembrane region" description="Helical" evidence="1">
    <location>
        <begin position="130"/>
        <end position="149"/>
    </location>
</feature>
<dbReference type="InterPro" id="IPR007404">
    <property type="entry name" value="YdjM-like"/>
</dbReference>
<keyword evidence="1" id="KW-1133">Transmembrane helix</keyword>
<gene>
    <name evidence="2" type="ORF">A4H02_02285</name>
</gene>
<keyword evidence="1" id="KW-0472">Membrane</keyword>
<dbReference type="STRING" id="1008305.A4H02_02285"/>
<keyword evidence="2" id="KW-0378">Hydrolase</keyword>
<proteinExistence type="predicted"/>
<feature type="transmembrane region" description="Helical" evidence="1">
    <location>
        <begin position="35"/>
        <end position="53"/>
    </location>
</feature>
<feature type="transmembrane region" description="Helical" evidence="1">
    <location>
        <begin position="155"/>
        <end position="173"/>
    </location>
</feature>
<feature type="transmembrane region" description="Helical" evidence="1">
    <location>
        <begin position="12"/>
        <end position="29"/>
    </location>
</feature>
<dbReference type="Proteomes" id="UP000094570">
    <property type="component" value="Unassembled WGS sequence"/>
</dbReference>